<sequence length="129" mass="14040">MRRAGFGEGTVSADVASATQHVRPVAEVEARHDFGEPLGIRGRGRYHIDTEVGGSDTCKVQIHNAATQAFPCEGTVGDYPQDFWQEHVLTDCAAYGDLAELQEGARRGIRGLQVTAHRWGWASDSNPSF</sequence>
<proteinExistence type="predicted"/>
<dbReference type="EMBL" id="HBJA01100784">
    <property type="protein sequence ID" value="CAE0823551.1"/>
    <property type="molecule type" value="Transcribed_RNA"/>
</dbReference>
<gene>
    <name evidence="1" type="ORF">EGYM00163_LOCUS34753</name>
</gene>
<dbReference type="AlphaFoldDB" id="A0A7S4G2X7"/>
<name>A0A7S4G2X7_9EUGL</name>
<organism evidence="1">
    <name type="scientific">Eutreptiella gymnastica</name>
    <dbReference type="NCBI Taxonomy" id="73025"/>
    <lineage>
        <taxon>Eukaryota</taxon>
        <taxon>Discoba</taxon>
        <taxon>Euglenozoa</taxon>
        <taxon>Euglenida</taxon>
        <taxon>Spirocuta</taxon>
        <taxon>Euglenophyceae</taxon>
        <taxon>Eutreptiales</taxon>
        <taxon>Eutreptiaceae</taxon>
        <taxon>Eutreptiella</taxon>
    </lineage>
</organism>
<protein>
    <submittedName>
        <fullName evidence="1">Uncharacterized protein</fullName>
    </submittedName>
</protein>
<reference evidence="1" key="1">
    <citation type="submission" date="2021-01" db="EMBL/GenBank/DDBJ databases">
        <authorList>
            <person name="Corre E."/>
            <person name="Pelletier E."/>
            <person name="Niang G."/>
            <person name="Scheremetjew M."/>
            <person name="Finn R."/>
            <person name="Kale V."/>
            <person name="Holt S."/>
            <person name="Cochrane G."/>
            <person name="Meng A."/>
            <person name="Brown T."/>
            <person name="Cohen L."/>
        </authorList>
    </citation>
    <scope>NUCLEOTIDE SEQUENCE</scope>
    <source>
        <strain evidence="1">CCMP1594</strain>
    </source>
</reference>
<accession>A0A7S4G2X7</accession>
<evidence type="ECO:0000313" key="1">
    <source>
        <dbReference type="EMBL" id="CAE0823551.1"/>
    </source>
</evidence>